<dbReference type="GO" id="GO:0016746">
    <property type="term" value="F:acyltransferase activity"/>
    <property type="evidence" value="ECO:0007669"/>
    <property type="project" value="UniProtKB-KW"/>
</dbReference>
<dbReference type="EMBL" id="BHYM01000046">
    <property type="protein sequence ID" value="GCE41630.1"/>
    <property type="molecule type" value="Genomic_DNA"/>
</dbReference>
<keyword evidence="2" id="KW-0012">Acyltransferase</keyword>
<proteinExistence type="predicted"/>
<dbReference type="SUPFAM" id="SSF52777">
    <property type="entry name" value="CoA-dependent acyltransferases"/>
    <property type="match status" value="1"/>
</dbReference>
<comment type="caution">
    <text evidence="2">The sequence shown here is derived from an EMBL/GenBank/DDBJ whole genome shotgun (WGS) entry which is preliminary data.</text>
</comment>
<dbReference type="InterPro" id="IPR001078">
    <property type="entry name" value="2-oxoacid_DH_actylTfrase"/>
</dbReference>
<dbReference type="InterPro" id="IPR023213">
    <property type="entry name" value="CAT-like_dom_sf"/>
</dbReference>
<sequence length="80" mass="8986">MIGANAAEVTLPEPAPIVEPVTVSGADRVEKLPRIRRTIARRMIESLYTAVQFTTVVEVDVTRIARLWDREKRCSTHAQV</sequence>
<dbReference type="Pfam" id="PF00198">
    <property type="entry name" value="2-oxoacid_dh"/>
    <property type="match status" value="1"/>
</dbReference>
<reference evidence="2 3" key="1">
    <citation type="submission" date="2018-11" db="EMBL/GenBank/DDBJ databases">
        <title>Microbial catabolism of amino acid.</title>
        <authorList>
            <person name="Hibi M."/>
            <person name="Ogawa J."/>
        </authorList>
    </citation>
    <scope>NUCLEOTIDE SEQUENCE [LARGE SCALE GENOMIC DNA]</scope>
    <source>
        <strain evidence="2 3">C31-06</strain>
    </source>
</reference>
<evidence type="ECO:0000313" key="2">
    <source>
        <dbReference type="EMBL" id="GCE41630.1"/>
    </source>
</evidence>
<evidence type="ECO:0000313" key="3">
    <source>
        <dbReference type="Proteomes" id="UP000287519"/>
    </source>
</evidence>
<dbReference type="Gene3D" id="3.30.559.10">
    <property type="entry name" value="Chloramphenicol acetyltransferase-like domain"/>
    <property type="match status" value="1"/>
</dbReference>
<dbReference type="Proteomes" id="UP000287519">
    <property type="component" value="Unassembled WGS sequence"/>
</dbReference>
<keyword evidence="3" id="KW-1185">Reference proteome</keyword>
<dbReference type="AlphaFoldDB" id="A0A402CDF8"/>
<dbReference type="RefSeq" id="WP_307720184.1">
    <property type="nucleotide sequence ID" value="NZ_BHYM01000046.1"/>
</dbReference>
<gene>
    <name evidence="2" type="ORF">Rhow_005289</name>
</gene>
<name>A0A402CDF8_RHOWR</name>
<accession>A0A402CDF8</accession>
<organism evidence="2 3">
    <name type="scientific">Rhodococcus wratislaviensis</name>
    <name type="common">Tsukamurella wratislaviensis</name>
    <dbReference type="NCBI Taxonomy" id="44752"/>
    <lineage>
        <taxon>Bacteria</taxon>
        <taxon>Bacillati</taxon>
        <taxon>Actinomycetota</taxon>
        <taxon>Actinomycetes</taxon>
        <taxon>Mycobacteriales</taxon>
        <taxon>Nocardiaceae</taxon>
        <taxon>Rhodococcus</taxon>
    </lineage>
</organism>
<evidence type="ECO:0000259" key="1">
    <source>
        <dbReference type="Pfam" id="PF00198"/>
    </source>
</evidence>
<feature type="domain" description="2-oxoacid dehydrogenase acyltransferase catalytic" evidence="1">
    <location>
        <begin position="26"/>
        <end position="73"/>
    </location>
</feature>
<keyword evidence="2" id="KW-0808">Transferase</keyword>
<protein>
    <submittedName>
        <fullName evidence="2">Dihydrolipoamide acyltransferase component of branched-chain alpha-keto acid dehydrogenase complex</fullName>
    </submittedName>
</protein>